<accession>A0A0A8K7Y9</accession>
<evidence type="ECO:0000259" key="1">
    <source>
        <dbReference type="Pfam" id="PF00117"/>
    </source>
</evidence>
<dbReference type="Proteomes" id="UP000031643">
    <property type="component" value="Chromosome"/>
</dbReference>
<dbReference type="InterPro" id="IPR017926">
    <property type="entry name" value="GATASE"/>
</dbReference>
<dbReference type="CDD" id="cd01741">
    <property type="entry name" value="GATase1_1"/>
    <property type="match status" value="1"/>
</dbReference>
<keyword evidence="2" id="KW-0808">Transferase</keyword>
<evidence type="ECO:0000313" key="3">
    <source>
        <dbReference type="Proteomes" id="UP000031643"/>
    </source>
</evidence>
<dbReference type="GO" id="GO:0016740">
    <property type="term" value="F:transferase activity"/>
    <property type="evidence" value="ECO:0007669"/>
    <property type="project" value="UniProtKB-KW"/>
</dbReference>
<dbReference type="HOGENOM" id="CLU_054974_3_3_5"/>
<proteinExistence type="predicted"/>
<dbReference type="InterPro" id="IPR044992">
    <property type="entry name" value="ChyE-like"/>
</dbReference>
<reference evidence="2 3" key="1">
    <citation type="submission" date="2014-09" db="EMBL/GenBank/DDBJ databases">
        <title>Genome sequencing of Methyloceanibacter caenitepidi Gela4.</title>
        <authorList>
            <person name="Takeuchi M."/>
            <person name="Susumu S."/>
            <person name="Kamagata Y."/>
            <person name="Oshima K."/>
            <person name="Hattori M."/>
            <person name="Iwasaki W."/>
        </authorList>
    </citation>
    <scope>NUCLEOTIDE SEQUENCE [LARGE SCALE GENOMIC DNA]</scope>
    <source>
        <strain evidence="2 3">Gela4</strain>
    </source>
</reference>
<dbReference type="GO" id="GO:0003922">
    <property type="term" value="F:GMP synthase (glutamine-hydrolyzing) activity"/>
    <property type="evidence" value="ECO:0007669"/>
    <property type="project" value="UniProtKB-EC"/>
</dbReference>
<name>A0A0A8K7Y9_9HYPH</name>
<dbReference type="Gene3D" id="3.40.50.880">
    <property type="match status" value="1"/>
</dbReference>
<gene>
    <name evidence="2" type="ORF">GL4_2685</name>
</gene>
<keyword evidence="3" id="KW-1185">Reference proteome</keyword>
<organism evidence="2 3">
    <name type="scientific">Methyloceanibacter caenitepidi</name>
    <dbReference type="NCBI Taxonomy" id="1384459"/>
    <lineage>
        <taxon>Bacteria</taxon>
        <taxon>Pseudomonadati</taxon>
        <taxon>Pseudomonadota</taxon>
        <taxon>Alphaproteobacteria</taxon>
        <taxon>Hyphomicrobiales</taxon>
        <taxon>Hyphomicrobiaceae</taxon>
        <taxon>Methyloceanibacter</taxon>
    </lineage>
</organism>
<dbReference type="GO" id="GO:0005829">
    <property type="term" value="C:cytosol"/>
    <property type="evidence" value="ECO:0007669"/>
    <property type="project" value="TreeGrafter"/>
</dbReference>
<dbReference type="PANTHER" id="PTHR42695:SF5">
    <property type="entry name" value="GLUTAMINE AMIDOTRANSFERASE YLR126C-RELATED"/>
    <property type="match status" value="1"/>
</dbReference>
<dbReference type="AlphaFoldDB" id="A0A0A8K7Y9"/>
<dbReference type="SUPFAM" id="SSF52317">
    <property type="entry name" value="Class I glutamine amidotransferase-like"/>
    <property type="match status" value="1"/>
</dbReference>
<dbReference type="KEGG" id="mcg:GL4_2685"/>
<dbReference type="InterPro" id="IPR029062">
    <property type="entry name" value="Class_I_gatase-like"/>
</dbReference>
<evidence type="ECO:0000313" key="2">
    <source>
        <dbReference type="EMBL" id="BAQ18119.1"/>
    </source>
</evidence>
<dbReference type="PROSITE" id="PS51273">
    <property type="entry name" value="GATASE_TYPE_1"/>
    <property type="match status" value="1"/>
</dbReference>
<feature type="domain" description="Glutamine amidotransferase" evidence="1">
    <location>
        <begin position="26"/>
        <end position="181"/>
    </location>
</feature>
<keyword evidence="2" id="KW-0315">Glutamine amidotransferase</keyword>
<keyword evidence="2" id="KW-0436">Ligase</keyword>
<dbReference type="EC" id="6.3.5.2" evidence="2"/>
<sequence>MKPIRIFRHEDWIHPGRLTQFLNAESVPWELVRIDQGDPVPQTIDDVAGLVFLGGTMSVNDDFPWLLDEMALIRKAAAQDVPMLGHCLGSQLIAKALGGVVAPMPDKEIGWWQVTKCDNPVAREWLADTPDPVEILIWHHEAFTLPPGAAPLYSSPFCAEQAYVRGNAVATVAHPEVTPELLGSWLDLYGYDIEPTVPSVQSIEQIREDLPKRCVAMHAALTDRLYEKWLARIVAYAQTREHSAA</sequence>
<dbReference type="RefSeq" id="WP_045368154.1">
    <property type="nucleotide sequence ID" value="NZ_AP014648.1"/>
</dbReference>
<dbReference type="OrthoDB" id="9813383at2"/>
<dbReference type="STRING" id="1384459.GL4_2685"/>
<protein>
    <submittedName>
        <fullName evidence="2">Glutamine amidotransferase class-I</fullName>
        <ecNumber evidence="2">6.3.5.2</ecNumber>
    </submittedName>
</protein>
<dbReference type="Pfam" id="PF00117">
    <property type="entry name" value="GATase"/>
    <property type="match status" value="1"/>
</dbReference>
<dbReference type="PANTHER" id="PTHR42695">
    <property type="entry name" value="GLUTAMINE AMIDOTRANSFERASE YLR126C-RELATED"/>
    <property type="match status" value="1"/>
</dbReference>
<dbReference type="EMBL" id="AP014648">
    <property type="protein sequence ID" value="BAQ18119.1"/>
    <property type="molecule type" value="Genomic_DNA"/>
</dbReference>